<accession>A0ABV6YA59</accession>
<comment type="caution">
    <text evidence="4">The sequence shown here is derived from an EMBL/GenBank/DDBJ whole genome shotgun (WGS) entry which is preliminary data.</text>
</comment>
<dbReference type="EMBL" id="JBHOMY010000042">
    <property type="protein sequence ID" value="MFC1458123.1"/>
    <property type="molecule type" value="Genomic_DNA"/>
</dbReference>
<dbReference type="PANTHER" id="PTHR32494:SF5">
    <property type="entry name" value="ALLANTOATE AMIDOHYDROLASE"/>
    <property type="match status" value="1"/>
</dbReference>
<evidence type="ECO:0000256" key="1">
    <source>
        <dbReference type="ARBA" id="ARBA00006153"/>
    </source>
</evidence>
<dbReference type="InterPro" id="IPR036264">
    <property type="entry name" value="Bact_exopeptidase_dim_dom"/>
</dbReference>
<dbReference type="Pfam" id="PF07687">
    <property type="entry name" value="M20_dimer"/>
    <property type="match status" value="1"/>
</dbReference>
<dbReference type="Proteomes" id="UP001593940">
    <property type="component" value="Unassembled WGS sequence"/>
</dbReference>
<dbReference type="PANTHER" id="PTHR32494">
    <property type="entry name" value="ALLANTOATE DEIMINASE-RELATED"/>
    <property type="match status" value="1"/>
</dbReference>
<reference evidence="4 5" key="1">
    <citation type="submission" date="2024-09" db="EMBL/GenBank/DDBJ databases">
        <title>Nodulacao em especies de Leguminosae Basais da Amazonia e Caracterizacao dos Rizobios e Bacterias Associadas aos Nodulos.</title>
        <authorList>
            <person name="Jambeiro I.C.A."/>
            <person name="Lopes I.S."/>
            <person name="Aguiar E.R.G.R."/>
            <person name="Santos A.F.J."/>
            <person name="Dos Santos J.M.F."/>
            <person name="Gross E."/>
        </authorList>
    </citation>
    <scope>NUCLEOTIDE SEQUENCE [LARGE SCALE GENOMIC DNA]</scope>
    <source>
        <strain evidence="4 5">BRUESC1165</strain>
    </source>
</reference>
<dbReference type="PIRSF" id="PIRSF001235">
    <property type="entry name" value="Amidase_carbamoylase"/>
    <property type="match status" value="1"/>
</dbReference>
<dbReference type="SUPFAM" id="SSF55031">
    <property type="entry name" value="Bacterial exopeptidase dimerisation domain"/>
    <property type="match status" value="1"/>
</dbReference>
<dbReference type="GO" id="GO:0016787">
    <property type="term" value="F:hydrolase activity"/>
    <property type="evidence" value="ECO:0007669"/>
    <property type="project" value="UniProtKB-KW"/>
</dbReference>
<feature type="domain" description="Peptidase M20 dimerisation" evidence="3">
    <location>
        <begin position="212"/>
        <end position="312"/>
    </location>
</feature>
<proteinExistence type="inferred from homology"/>
<evidence type="ECO:0000313" key="4">
    <source>
        <dbReference type="EMBL" id="MFC1458123.1"/>
    </source>
</evidence>
<name>A0ABV6YA59_9HYPH</name>
<protein>
    <submittedName>
        <fullName evidence="4">Zn-dependent hydrolase</fullName>
    </submittedName>
</protein>
<dbReference type="NCBIfam" id="NF006771">
    <property type="entry name" value="PRK09290.1-5"/>
    <property type="match status" value="1"/>
</dbReference>
<dbReference type="InterPro" id="IPR010158">
    <property type="entry name" value="Amidase_Cbmase"/>
</dbReference>
<evidence type="ECO:0000256" key="2">
    <source>
        <dbReference type="ARBA" id="ARBA00022801"/>
    </source>
</evidence>
<dbReference type="Gene3D" id="3.30.70.360">
    <property type="match status" value="1"/>
</dbReference>
<dbReference type="NCBIfam" id="TIGR01879">
    <property type="entry name" value="hydantase"/>
    <property type="match status" value="1"/>
</dbReference>
<dbReference type="InterPro" id="IPR002933">
    <property type="entry name" value="Peptidase_M20"/>
</dbReference>
<organism evidence="4 5">
    <name type="scientific">Microvirga arabica</name>
    <dbReference type="NCBI Taxonomy" id="1128671"/>
    <lineage>
        <taxon>Bacteria</taxon>
        <taxon>Pseudomonadati</taxon>
        <taxon>Pseudomonadota</taxon>
        <taxon>Alphaproteobacteria</taxon>
        <taxon>Hyphomicrobiales</taxon>
        <taxon>Methylobacteriaceae</taxon>
        <taxon>Microvirga</taxon>
    </lineage>
</organism>
<dbReference type="SUPFAM" id="SSF53187">
    <property type="entry name" value="Zn-dependent exopeptidases"/>
    <property type="match status" value="1"/>
</dbReference>
<dbReference type="InterPro" id="IPR011650">
    <property type="entry name" value="Peptidase_M20_dimer"/>
</dbReference>
<sequence length="411" mass="43750">MTTLSINAERLLGRLCDLGQIGRDGDGRLVRLAGSDSDKAGRDAVVAWIRSAGLEVTVDRIGNIFGIWRTADNADEAPILLGSHIDTVIDAGIYDGCYGVLSGLEVIETLKAAGYAPARPVAVAAFTNEEGVRYAPDMMGSLVYAGGLPVEEALATVGTDGAILGAELERIGYAGSEEPSLIRPHAYVELHIEQGPVLEREGVPIGAVENLQGISWQRITIKGEANHAGTTPMSMRRDAGHAAARVVTFLRDRARNANTPTVATVGCMSFEPNAINVIPSRATFTVDLRDPDEQRLQTEEAVLAAYLEELAAAEEVTISVERLARFKPVTFDRGIVELVEEASRKRGLASKRMTSGAGHDAQMIARIAPSAMIFVPSLDGISHNPREHTPDADLVAGANILLDVTATLAAR</sequence>
<keyword evidence="5" id="KW-1185">Reference proteome</keyword>
<gene>
    <name evidence="4" type="ORF">ACETIH_15695</name>
</gene>
<comment type="similarity">
    <text evidence="1">Belongs to the peptidase M20 family.</text>
</comment>
<dbReference type="Gene3D" id="3.40.630.10">
    <property type="entry name" value="Zn peptidases"/>
    <property type="match status" value="1"/>
</dbReference>
<evidence type="ECO:0000313" key="5">
    <source>
        <dbReference type="Proteomes" id="UP001593940"/>
    </source>
</evidence>
<keyword evidence="2 4" id="KW-0378">Hydrolase</keyword>
<evidence type="ECO:0000259" key="3">
    <source>
        <dbReference type="Pfam" id="PF07687"/>
    </source>
</evidence>
<dbReference type="Pfam" id="PF01546">
    <property type="entry name" value="Peptidase_M20"/>
    <property type="match status" value="1"/>
</dbReference>
<dbReference type="CDD" id="cd03884">
    <property type="entry name" value="M20_bAS"/>
    <property type="match status" value="1"/>
</dbReference>
<dbReference type="RefSeq" id="WP_377030188.1">
    <property type="nucleotide sequence ID" value="NZ_JBHOMY010000042.1"/>
</dbReference>